<dbReference type="Proteomes" id="UP000022910">
    <property type="component" value="Unassembled WGS sequence"/>
</dbReference>
<dbReference type="SUPFAM" id="SSF82109">
    <property type="entry name" value="MIR domain"/>
    <property type="match status" value="1"/>
</dbReference>
<dbReference type="InterPro" id="IPR016093">
    <property type="entry name" value="MIR_motif"/>
</dbReference>
<protein>
    <recommendedName>
        <fullName evidence="2">MIR domain-containing protein</fullName>
    </recommendedName>
</protein>
<dbReference type="OrthoDB" id="10286088at2759"/>
<comment type="caution">
    <text evidence="3">The sequence shown here is derived from an EMBL/GenBank/DDBJ whole genome shotgun (WGS) entry which is preliminary data.</text>
</comment>
<reference evidence="3 4" key="1">
    <citation type="submission" date="2014-02" db="EMBL/GenBank/DDBJ databases">
        <title>Single nucleus genome sequencing reveals high similarity among nuclei of an endomycorrhizal fungus.</title>
        <authorList>
            <person name="Lin K."/>
            <person name="Geurts R."/>
            <person name="Zhang Z."/>
            <person name="Limpens E."/>
            <person name="Saunders D.G."/>
            <person name="Mu D."/>
            <person name="Pang E."/>
            <person name="Cao H."/>
            <person name="Cha H."/>
            <person name="Lin T."/>
            <person name="Zhou Q."/>
            <person name="Shang Y."/>
            <person name="Li Y."/>
            <person name="Ivanov S."/>
            <person name="Sharma T."/>
            <person name="Velzen R.V."/>
            <person name="Ruijter N.D."/>
            <person name="Aanen D.K."/>
            <person name="Win J."/>
            <person name="Kamoun S."/>
            <person name="Bisseling T."/>
            <person name="Huang S."/>
        </authorList>
    </citation>
    <scope>NUCLEOTIDE SEQUENCE [LARGE SCALE GENOMIC DNA]</scope>
    <source>
        <strain evidence="4">DAOM197198w</strain>
    </source>
</reference>
<name>A0A015K4H5_RHIIW</name>
<keyword evidence="4" id="KW-1185">Reference proteome</keyword>
<proteinExistence type="predicted"/>
<dbReference type="PROSITE" id="PS50919">
    <property type="entry name" value="MIR"/>
    <property type="match status" value="1"/>
</dbReference>
<sequence length="369" mass="42728">MGIPKYDGNIHPNEWIIDIQKYFKLKKIDDVDGLEIAILSVDPTISLPTEVDSFGKLCNVLKEDSSFTIFKNTNEKMLDSLKYIPENKGGNTSKFTSQFKKLCYNAEINDIEEQKKYLYNSLPLYFDSISIEFYKKMENVDSINKLIKEFEDFAVYLSKLIVNESIVALKHVATGKYLSSINNLSYNTGSSSQLVFAAENSKFSPNSLWRIKFNNNELATYGSTYITLQHVRSNKFLVINYGKLTYYYSGINSEYCYHKSPSANHTEVSCDNITNHSYWVKDWEFNHAKIGNHQGFLKSNDIINLRIKKFYDNNGARCQDGQYEFLRSHDIQFTVGNDTFQEIVCHNERLGGNDEWCIELIKQHTWTLI</sequence>
<feature type="domain" description="MIR" evidence="2">
    <location>
        <begin position="158"/>
        <end position="214"/>
    </location>
</feature>
<keyword evidence="1" id="KW-0677">Repeat</keyword>
<dbReference type="AlphaFoldDB" id="A0A015K4H5"/>
<dbReference type="CDD" id="cd23263">
    <property type="entry name" value="beta-trefoil_MIR"/>
    <property type="match status" value="1"/>
</dbReference>
<gene>
    <name evidence="3" type="ORF">RirG_162470</name>
</gene>
<dbReference type="Gene3D" id="2.80.10.50">
    <property type="match status" value="1"/>
</dbReference>
<dbReference type="SMR" id="A0A015K4H5"/>
<evidence type="ECO:0000259" key="2">
    <source>
        <dbReference type="PROSITE" id="PS50919"/>
    </source>
</evidence>
<dbReference type="EMBL" id="JEMT01024754">
    <property type="protein sequence ID" value="EXX62359.1"/>
    <property type="molecule type" value="Genomic_DNA"/>
</dbReference>
<evidence type="ECO:0000256" key="1">
    <source>
        <dbReference type="ARBA" id="ARBA00022737"/>
    </source>
</evidence>
<dbReference type="InterPro" id="IPR036300">
    <property type="entry name" value="MIR_dom_sf"/>
</dbReference>
<organism evidence="3 4">
    <name type="scientific">Rhizophagus irregularis (strain DAOM 197198w)</name>
    <name type="common">Glomus intraradices</name>
    <dbReference type="NCBI Taxonomy" id="1432141"/>
    <lineage>
        <taxon>Eukaryota</taxon>
        <taxon>Fungi</taxon>
        <taxon>Fungi incertae sedis</taxon>
        <taxon>Mucoromycota</taxon>
        <taxon>Glomeromycotina</taxon>
        <taxon>Glomeromycetes</taxon>
        <taxon>Glomerales</taxon>
        <taxon>Glomeraceae</taxon>
        <taxon>Rhizophagus</taxon>
    </lineage>
</organism>
<dbReference type="HOGENOM" id="CLU_047744_1_0_1"/>
<evidence type="ECO:0000313" key="3">
    <source>
        <dbReference type="EMBL" id="EXX62359.1"/>
    </source>
</evidence>
<evidence type="ECO:0000313" key="4">
    <source>
        <dbReference type="Proteomes" id="UP000022910"/>
    </source>
</evidence>
<accession>A0A015K4H5</accession>